<dbReference type="InterPro" id="IPR012340">
    <property type="entry name" value="NA-bd_OB-fold"/>
</dbReference>
<dbReference type="PROSITE" id="PS50935">
    <property type="entry name" value="SSB"/>
    <property type="match status" value="1"/>
</dbReference>
<dbReference type="PANTHER" id="PTHR10302">
    <property type="entry name" value="SINGLE-STRANDED DNA-BINDING PROTEIN"/>
    <property type="match status" value="1"/>
</dbReference>
<protein>
    <submittedName>
        <fullName evidence="4">Single-stranded DNA-binding protein</fullName>
    </submittedName>
</protein>
<feature type="compositionally biased region" description="Polar residues" evidence="3">
    <location>
        <begin position="1"/>
        <end position="17"/>
    </location>
</feature>
<feature type="region of interest" description="Disordered" evidence="3">
    <location>
        <begin position="1"/>
        <end position="25"/>
    </location>
</feature>
<sequence>MRDIQTTLMGNATADPSSRQHEDGTTTTIVRIAVTGRYYDSAKSDFTDRKTEFVSVYTRRALARNVLASVKKGQPLVVTGRLGSSEWQADDGTQRHTLTLQAEAIGHDLTFGTTAFTRPMRADEVPDLNRDTGELLGTGTGDPDVAEELTGSSAEDSVLAGAS</sequence>
<dbReference type="RefSeq" id="WP_193116104.1">
    <property type="nucleotide sequence ID" value="NZ_BAAAIR010000017.1"/>
</dbReference>
<feature type="region of interest" description="Disordered" evidence="3">
    <location>
        <begin position="121"/>
        <end position="163"/>
    </location>
</feature>
<comment type="caution">
    <text evidence="4">The sequence shown here is derived from an EMBL/GenBank/DDBJ whole genome shotgun (WGS) entry which is preliminary data.</text>
</comment>
<evidence type="ECO:0000313" key="5">
    <source>
        <dbReference type="Proteomes" id="UP001595937"/>
    </source>
</evidence>
<dbReference type="PANTHER" id="PTHR10302:SF0">
    <property type="entry name" value="SINGLE-STRANDED DNA-BINDING PROTEIN, MITOCHONDRIAL"/>
    <property type="match status" value="1"/>
</dbReference>
<dbReference type="InterPro" id="IPR000424">
    <property type="entry name" value="Primosome_PriB/ssb"/>
</dbReference>
<accession>A0ABW0FBL8</accession>
<name>A0ABW0FBL8_9MICO</name>
<dbReference type="GO" id="GO:0003677">
    <property type="term" value="F:DNA binding"/>
    <property type="evidence" value="ECO:0007669"/>
    <property type="project" value="UniProtKB-KW"/>
</dbReference>
<dbReference type="SUPFAM" id="SSF50249">
    <property type="entry name" value="Nucleic acid-binding proteins"/>
    <property type="match status" value="1"/>
</dbReference>
<proteinExistence type="predicted"/>
<reference evidence="5" key="1">
    <citation type="journal article" date="2019" name="Int. J. Syst. Evol. Microbiol.">
        <title>The Global Catalogue of Microorganisms (GCM) 10K type strain sequencing project: providing services to taxonomists for standard genome sequencing and annotation.</title>
        <authorList>
            <consortium name="The Broad Institute Genomics Platform"/>
            <consortium name="The Broad Institute Genome Sequencing Center for Infectious Disease"/>
            <person name="Wu L."/>
            <person name="Ma J."/>
        </authorList>
    </citation>
    <scope>NUCLEOTIDE SEQUENCE [LARGE SCALE GENOMIC DNA]</scope>
    <source>
        <strain evidence="5">CGMCC 1.16455</strain>
    </source>
</reference>
<dbReference type="Pfam" id="PF00436">
    <property type="entry name" value="SSB"/>
    <property type="match status" value="1"/>
</dbReference>
<evidence type="ECO:0000313" key="4">
    <source>
        <dbReference type="EMBL" id="MFC5295935.1"/>
    </source>
</evidence>
<dbReference type="CDD" id="cd04496">
    <property type="entry name" value="SSB_OBF"/>
    <property type="match status" value="1"/>
</dbReference>
<evidence type="ECO:0000256" key="1">
    <source>
        <dbReference type="ARBA" id="ARBA00023125"/>
    </source>
</evidence>
<dbReference type="EMBL" id="JBHSLN010000003">
    <property type="protein sequence ID" value="MFC5295935.1"/>
    <property type="molecule type" value="Genomic_DNA"/>
</dbReference>
<feature type="compositionally biased region" description="Basic and acidic residues" evidence="3">
    <location>
        <begin position="121"/>
        <end position="133"/>
    </location>
</feature>
<keyword evidence="5" id="KW-1185">Reference proteome</keyword>
<dbReference type="Gene3D" id="2.40.50.140">
    <property type="entry name" value="Nucleic acid-binding proteins"/>
    <property type="match status" value="1"/>
</dbReference>
<organism evidence="4 5">
    <name type="scientific">Brachybacterium tyrofermentans</name>
    <dbReference type="NCBI Taxonomy" id="47848"/>
    <lineage>
        <taxon>Bacteria</taxon>
        <taxon>Bacillati</taxon>
        <taxon>Actinomycetota</taxon>
        <taxon>Actinomycetes</taxon>
        <taxon>Micrococcales</taxon>
        <taxon>Dermabacteraceae</taxon>
        <taxon>Brachybacterium</taxon>
    </lineage>
</organism>
<dbReference type="Proteomes" id="UP001595937">
    <property type="component" value="Unassembled WGS sequence"/>
</dbReference>
<dbReference type="GeneID" id="303296309"/>
<evidence type="ECO:0000256" key="2">
    <source>
        <dbReference type="PROSITE-ProRule" id="PRU00252"/>
    </source>
</evidence>
<keyword evidence="1 2" id="KW-0238">DNA-binding</keyword>
<dbReference type="InterPro" id="IPR011344">
    <property type="entry name" value="ssDNA-bd"/>
</dbReference>
<gene>
    <name evidence="4" type="ORF">ACFPK8_00215</name>
</gene>
<evidence type="ECO:0000256" key="3">
    <source>
        <dbReference type="SAM" id="MobiDB-lite"/>
    </source>
</evidence>